<dbReference type="AlphaFoldDB" id="A0A1M6SKE1"/>
<dbReference type="Proteomes" id="UP000184130">
    <property type="component" value="Unassembled WGS sequence"/>
</dbReference>
<dbReference type="InterPro" id="IPR023404">
    <property type="entry name" value="rSAM_horseshoe"/>
</dbReference>
<dbReference type="PROSITE" id="PS51918">
    <property type="entry name" value="RADICAL_SAM"/>
    <property type="match status" value="1"/>
</dbReference>
<dbReference type="GO" id="GO:0005737">
    <property type="term" value="C:cytoplasm"/>
    <property type="evidence" value="ECO:0007669"/>
    <property type="project" value="TreeGrafter"/>
</dbReference>
<dbReference type="PANTHER" id="PTHR13932:SF5">
    <property type="entry name" value="RADICAL S-ADENOSYL METHIONINE DOMAIN-CONTAINING PROTEIN 1, MITOCHONDRIAL"/>
    <property type="match status" value="1"/>
</dbReference>
<dbReference type="OrthoDB" id="9808022at2"/>
<dbReference type="InterPro" id="IPR034505">
    <property type="entry name" value="Coproporphyrinogen-III_oxidase"/>
</dbReference>
<dbReference type="GO" id="GO:0006779">
    <property type="term" value="P:porphyrin-containing compound biosynthetic process"/>
    <property type="evidence" value="ECO:0007669"/>
    <property type="project" value="TreeGrafter"/>
</dbReference>
<gene>
    <name evidence="2" type="ORF">SAMN05216463_103238</name>
</gene>
<dbReference type="Gene3D" id="3.80.30.20">
    <property type="entry name" value="tm_1862 like domain"/>
    <property type="match status" value="1"/>
</dbReference>
<feature type="domain" description="Radical SAM core" evidence="1">
    <location>
        <begin position="39"/>
        <end position="275"/>
    </location>
</feature>
<evidence type="ECO:0000313" key="3">
    <source>
        <dbReference type="Proteomes" id="UP000184130"/>
    </source>
</evidence>
<name>A0A1M6SKE1_XYLRU</name>
<dbReference type="SFLD" id="SFLDS00029">
    <property type="entry name" value="Radical_SAM"/>
    <property type="match status" value="1"/>
</dbReference>
<evidence type="ECO:0000259" key="1">
    <source>
        <dbReference type="PROSITE" id="PS51918"/>
    </source>
</evidence>
<organism evidence="2 3">
    <name type="scientific">Xylanibacter ruminicola</name>
    <name type="common">Prevotella ruminicola</name>
    <dbReference type="NCBI Taxonomy" id="839"/>
    <lineage>
        <taxon>Bacteria</taxon>
        <taxon>Pseudomonadati</taxon>
        <taxon>Bacteroidota</taxon>
        <taxon>Bacteroidia</taxon>
        <taxon>Bacteroidales</taxon>
        <taxon>Prevotellaceae</taxon>
        <taxon>Xylanibacter</taxon>
    </lineage>
</organism>
<dbReference type="SUPFAM" id="SSF102114">
    <property type="entry name" value="Radical SAM enzymes"/>
    <property type="match status" value="1"/>
</dbReference>
<dbReference type="RefSeq" id="WP_073205336.1">
    <property type="nucleotide sequence ID" value="NZ_FRBD01000003.1"/>
</dbReference>
<reference evidence="2 3" key="1">
    <citation type="submission" date="2016-11" db="EMBL/GenBank/DDBJ databases">
        <authorList>
            <person name="Jaros S."/>
            <person name="Januszkiewicz K."/>
            <person name="Wedrychowicz H."/>
        </authorList>
    </citation>
    <scope>NUCLEOTIDE SEQUENCE [LARGE SCALE GENOMIC DNA]</scope>
    <source>
        <strain evidence="2 3">KHT3</strain>
    </source>
</reference>
<sequence>MTETEKLFETRKEISDYNTSYPLHPSDWSTWKVSDTLSFDDVDDLSFYIHIPFCQSLCRYCEYVKYKKTSDSVEREYLDIVDSDVREFMGQSVTGETILRGFDIGGGTPTALSTENFAMLINMAARYVRRIKMAEDFKGSIEATFNTIDENKIAILSEHSDIFSRISFGLQSTNCTFLRDNNRDNGQTQRMADIFHICREQGISTINLDLMYGFVHQTKEEMKATMKVVERLMPEHLTVYELRTNMLNRYPIATAEQRFEQYSYLYDLIIGLGYKGRFGMNTFSLIGDNGLSSYLQHRMMKNGSYKGFGIAAQSKNDTGLSYNIGKNGESLKSCLSKKTFEKDGDSYKLPPRELLSKYVAISGYCGMFDLSVMENILHLDPDIVFEKELGFLLNNHYIEKNGTMLYLTPEGVLHYGAVLSLFYNNRS</sequence>
<evidence type="ECO:0000313" key="2">
    <source>
        <dbReference type="EMBL" id="SHK45244.1"/>
    </source>
</evidence>
<dbReference type="GO" id="GO:0051539">
    <property type="term" value="F:4 iron, 4 sulfur cluster binding"/>
    <property type="evidence" value="ECO:0007669"/>
    <property type="project" value="TreeGrafter"/>
</dbReference>
<dbReference type="InterPro" id="IPR058240">
    <property type="entry name" value="rSAM_sf"/>
</dbReference>
<dbReference type="SMART" id="SM00729">
    <property type="entry name" value="Elp3"/>
    <property type="match status" value="1"/>
</dbReference>
<proteinExistence type="predicted"/>
<dbReference type="Pfam" id="PF04055">
    <property type="entry name" value="Radical_SAM"/>
    <property type="match status" value="1"/>
</dbReference>
<dbReference type="SFLD" id="SFLDG01065">
    <property type="entry name" value="anaerobic_coproporphyrinogen-I"/>
    <property type="match status" value="1"/>
</dbReference>
<dbReference type="InterPro" id="IPR006638">
    <property type="entry name" value="Elp3/MiaA/NifB-like_rSAM"/>
</dbReference>
<accession>A0A1M6SKE1</accession>
<dbReference type="GO" id="GO:0003824">
    <property type="term" value="F:catalytic activity"/>
    <property type="evidence" value="ECO:0007669"/>
    <property type="project" value="InterPro"/>
</dbReference>
<dbReference type="PANTHER" id="PTHR13932">
    <property type="entry name" value="COPROPORPHYRINIGEN III OXIDASE"/>
    <property type="match status" value="1"/>
</dbReference>
<dbReference type="InterPro" id="IPR007197">
    <property type="entry name" value="rSAM"/>
</dbReference>
<dbReference type="EMBL" id="FRBD01000003">
    <property type="protein sequence ID" value="SHK45244.1"/>
    <property type="molecule type" value="Genomic_DNA"/>
</dbReference>
<protein>
    <submittedName>
        <fullName evidence="2">Oxygen-independent coproporphyrinogen-3 oxidase</fullName>
    </submittedName>
</protein>